<feature type="compositionally biased region" description="Low complexity" evidence="1">
    <location>
        <begin position="26"/>
        <end position="41"/>
    </location>
</feature>
<evidence type="ECO:0000256" key="1">
    <source>
        <dbReference type="SAM" id="MobiDB-lite"/>
    </source>
</evidence>
<dbReference type="RefSeq" id="XP_002949198.1">
    <property type="nucleotide sequence ID" value="XM_002949152.1"/>
</dbReference>
<protein>
    <submittedName>
        <fullName evidence="2">Uncharacterized protein</fullName>
    </submittedName>
</protein>
<feature type="compositionally biased region" description="Pro residues" evidence="1">
    <location>
        <begin position="42"/>
        <end position="54"/>
    </location>
</feature>
<reference evidence="2 3" key="1">
    <citation type="journal article" date="2010" name="Science">
        <title>Genomic analysis of organismal complexity in the multicellular green alga Volvox carteri.</title>
        <authorList>
            <person name="Prochnik S.E."/>
            <person name="Umen J."/>
            <person name="Nedelcu A.M."/>
            <person name="Hallmann A."/>
            <person name="Miller S.M."/>
            <person name="Nishii I."/>
            <person name="Ferris P."/>
            <person name="Kuo A."/>
            <person name="Mitros T."/>
            <person name="Fritz-Laylin L.K."/>
            <person name="Hellsten U."/>
            <person name="Chapman J."/>
            <person name="Simakov O."/>
            <person name="Rensing S.A."/>
            <person name="Terry A."/>
            <person name="Pangilinan J."/>
            <person name="Kapitonov V."/>
            <person name="Jurka J."/>
            <person name="Salamov A."/>
            <person name="Shapiro H."/>
            <person name="Schmutz J."/>
            <person name="Grimwood J."/>
            <person name="Lindquist E."/>
            <person name="Lucas S."/>
            <person name="Grigoriev I.V."/>
            <person name="Schmitt R."/>
            <person name="Kirk D."/>
            <person name="Rokhsar D.S."/>
        </authorList>
    </citation>
    <scope>NUCLEOTIDE SEQUENCE [LARGE SCALE GENOMIC DNA]</scope>
    <source>
        <strain evidence="3">f. Nagariensis / Eve</strain>
    </source>
</reference>
<dbReference type="EMBL" id="GL378334">
    <property type="protein sequence ID" value="EFJ49691.1"/>
    <property type="molecule type" value="Genomic_DNA"/>
</dbReference>
<sequence>MLPSITAAPPPPPKPARPVRRRRLLSAEANAATSAAPSATSTPPPLPPPPPPLAPAWRSALKRDRTLPPISAMAGSPRFKVDGTDREGLDLPLPPSPKAMYGIRTSPVRPLPPPPPRDAAGGVVVPSTRAAPGPPLRPVAAGGVVGASVWCTRGLRGALGSALPGGALGGV</sequence>
<feature type="compositionally biased region" description="Basic and acidic residues" evidence="1">
    <location>
        <begin position="79"/>
        <end position="89"/>
    </location>
</feature>
<feature type="region of interest" description="Disordered" evidence="1">
    <location>
        <begin position="1"/>
        <end position="137"/>
    </location>
</feature>
<dbReference type="InParanoid" id="D8TRR4"/>
<accession>D8TRR4</accession>
<gene>
    <name evidence="2" type="ORF">VOLCADRAFT_89661</name>
</gene>
<keyword evidence="3" id="KW-1185">Reference proteome</keyword>
<organism evidence="3">
    <name type="scientific">Volvox carteri f. nagariensis</name>
    <dbReference type="NCBI Taxonomy" id="3068"/>
    <lineage>
        <taxon>Eukaryota</taxon>
        <taxon>Viridiplantae</taxon>
        <taxon>Chlorophyta</taxon>
        <taxon>core chlorophytes</taxon>
        <taxon>Chlorophyceae</taxon>
        <taxon>CS clade</taxon>
        <taxon>Chlamydomonadales</taxon>
        <taxon>Volvocaceae</taxon>
        <taxon>Volvox</taxon>
    </lineage>
</organism>
<evidence type="ECO:0000313" key="3">
    <source>
        <dbReference type="Proteomes" id="UP000001058"/>
    </source>
</evidence>
<proteinExistence type="predicted"/>
<name>D8TRR4_VOLCA</name>
<evidence type="ECO:0000313" key="2">
    <source>
        <dbReference type="EMBL" id="EFJ49691.1"/>
    </source>
</evidence>
<dbReference type="Proteomes" id="UP000001058">
    <property type="component" value="Unassembled WGS sequence"/>
</dbReference>
<dbReference type="KEGG" id="vcn:VOLCADRAFT_89661"/>
<dbReference type="AlphaFoldDB" id="D8TRR4"/>
<dbReference type="GeneID" id="9618491"/>